<evidence type="ECO:0000256" key="3">
    <source>
        <dbReference type="ARBA" id="ARBA00011950"/>
    </source>
</evidence>
<dbReference type="GO" id="GO:0030366">
    <property type="term" value="F:molybdopterin synthase activity"/>
    <property type="evidence" value="ECO:0007669"/>
    <property type="project" value="UniProtKB-EC"/>
</dbReference>
<name>A0A918NCP3_9PROT</name>
<evidence type="ECO:0000313" key="14">
    <source>
        <dbReference type="Proteomes" id="UP000600865"/>
    </source>
</evidence>
<comment type="caution">
    <text evidence="13">The sequence shown here is derived from an EMBL/GenBank/DDBJ whole genome shotgun (WGS) entry which is preliminary data.</text>
</comment>
<keyword evidence="5" id="KW-0501">Molybdenum cofactor biosynthesis</keyword>
<evidence type="ECO:0000256" key="10">
    <source>
        <dbReference type="ARBA" id="ARBA00030781"/>
    </source>
</evidence>
<dbReference type="InterPro" id="IPR003448">
    <property type="entry name" value="Mopterin_biosynth_MoaE"/>
</dbReference>
<dbReference type="InterPro" id="IPR036563">
    <property type="entry name" value="MoaE_sf"/>
</dbReference>
<comment type="subunit">
    <text evidence="7">Heterotetramer of 2 MoaD subunits and 2 MoaE subunits. Also stable as homodimer. The enzyme changes between these two forms during catalysis.</text>
</comment>
<comment type="pathway">
    <text evidence="1">Cofactor biosynthesis; molybdopterin biosynthesis.</text>
</comment>
<comment type="function">
    <text evidence="6">Converts molybdopterin precursor Z into molybdopterin. This requires the incorporation of two sulfur atoms into precursor Z to generate a dithiolene group. The sulfur is provided by MoaD.</text>
</comment>
<evidence type="ECO:0000256" key="1">
    <source>
        <dbReference type="ARBA" id="ARBA00005046"/>
    </source>
</evidence>
<evidence type="ECO:0000313" key="13">
    <source>
        <dbReference type="EMBL" id="GGX62739.1"/>
    </source>
</evidence>
<evidence type="ECO:0000256" key="11">
    <source>
        <dbReference type="ARBA" id="ARBA00032474"/>
    </source>
</evidence>
<reference evidence="13 14" key="1">
    <citation type="journal article" date="2014" name="Int. J. Syst. Evol. Microbiol.">
        <title>Complete genome sequence of Corynebacterium casei LMG S-19264T (=DSM 44701T), isolated from a smear-ripened cheese.</title>
        <authorList>
            <consortium name="US DOE Joint Genome Institute (JGI-PGF)"/>
            <person name="Walter F."/>
            <person name="Albersmeier A."/>
            <person name="Kalinowski J."/>
            <person name="Ruckert C."/>
        </authorList>
    </citation>
    <scope>NUCLEOTIDE SEQUENCE [LARGE SCALE GENOMIC DNA]</scope>
    <source>
        <strain evidence="13 14">KCTC 23968</strain>
    </source>
</reference>
<evidence type="ECO:0000256" key="4">
    <source>
        <dbReference type="ARBA" id="ARBA00013858"/>
    </source>
</evidence>
<dbReference type="EMBL" id="BMYV01000001">
    <property type="protein sequence ID" value="GGX62739.1"/>
    <property type="molecule type" value="Genomic_DNA"/>
</dbReference>
<evidence type="ECO:0000256" key="2">
    <source>
        <dbReference type="ARBA" id="ARBA00005426"/>
    </source>
</evidence>
<dbReference type="CDD" id="cd00756">
    <property type="entry name" value="MoaE"/>
    <property type="match status" value="1"/>
</dbReference>
<dbReference type="Pfam" id="PF02391">
    <property type="entry name" value="MoaE"/>
    <property type="match status" value="1"/>
</dbReference>
<gene>
    <name evidence="13" type="primary">moaE</name>
    <name evidence="13" type="ORF">GCM10011309_10890</name>
</gene>
<evidence type="ECO:0000256" key="6">
    <source>
        <dbReference type="ARBA" id="ARBA00025448"/>
    </source>
</evidence>
<sequence length="149" mass="16629">MIRVSDIRFDPAAELAAFQTAASDAGAVVSFTGRVRDDGATEALILSHYAGFTEAQIETFVAEARKRWGLQACTILHRVGEMVVGEPIVFVATASAHRRDAFEACDFLMDKLKSEAPFWKQENKAGKRVWIEPREQDKVGLKRWDDARS</sequence>
<evidence type="ECO:0000256" key="7">
    <source>
        <dbReference type="ARBA" id="ARBA00026066"/>
    </source>
</evidence>
<evidence type="ECO:0000256" key="5">
    <source>
        <dbReference type="ARBA" id="ARBA00023150"/>
    </source>
</evidence>
<dbReference type="Gene3D" id="3.90.1170.40">
    <property type="entry name" value="Molybdopterin biosynthesis MoaE subunit"/>
    <property type="match status" value="1"/>
</dbReference>
<accession>A0A918NCP3</accession>
<dbReference type="Proteomes" id="UP000600865">
    <property type="component" value="Unassembled WGS sequence"/>
</dbReference>
<dbReference type="AlphaFoldDB" id="A0A918NCP3"/>
<dbReference type="SUPFAM" id="SSF54690">
    <property type="entry name" value="Molybdopterin synthase subunit MoaE"/>
    <property type="match status" value="1"/>
</dbReference>
<protein>
    <recommendedName>
        <fullName evidence="4">Molybdopterin synthase catalytic subunit</fullName>
        <ecNumber evidence="3">2.8.1.12</ecNumber>
    </recommendedName>
    <alternativeName>
        <fullName evidence="10">MPT synthase subunit 2</fullName>
    </alternativeName>
    <alternativeName>
        <fullName evidence="8">Molybdenum cofactor biosynthesis protein E</fullName>
    </alternativeName>
    <alternativeName>
        <fullName evidence="9">Molybdopterin-converting factor large subunit</fullName>
    </alternativeName>
    <alternativeName>
        <fullName evidence="11">Molybdopterin-converting factor subunit 2</fullName>
    </alternativeName>
</protein>
<organism evidence="13 14">
    <name type="scientific">Litorimonas cladophorae</name>
    <dbReference type="NCBI Taxonomy" id="1220491"/>
    <lineage>
        <taxon>Bacteria</taxon>
        <taxon>Pseudomonadati</taxon>
        <taxon>Pseudomonadota</taxon>
        <taxon>Alphaproteobacteria</taxon>
        <taxon>Maricaulales</taxon>
        <taxon>Robiginitomaculaceae</taxon>
    </lineage>
</organism>
<dbReference type="GO" id="GO:0006777">
    <property type="term" value="P:Mo-molybdopterin cofactor biosynthetic process"/>
    <property type="evidence" value="ECO:0007669"/>
    <property type="project" value="UniProtKB-KW"/>
</dbReference>
<comment type="catalytic activity">
    <reaction evidence="12">
        <text>2 [molybdopterin-synthase sulfur-carrier protein]-C-terminal-Gly-aminoethanethioate + cyclic pyranopterin phosphate + H2O = molybdopterin + 2 [molybdopterin-synthase sulfur-carrier protein]-C-terminal Gly-Gly + 2 H(+)</text>
        <dbReference type="Rhea" id="RHEA:26333"/>
        <dbReference type="Rhea" id="RHEA-COMP:12202"/>
        <dbReference type="Rhea" id="RHEA-COMP:19907"/>
        <dbReference type="ChEBI" id="CHEBI:15377"/>
        <dbReference type="ChEBI" id="CHEBI:15378"/>
        <dbReference type="ChEBI" id="CHEBI:58698"/>
        <dbReference type="ChEBI" id="CHEBI:59648"/>
        <dbReference type="ChEBI" id="CHEBI:90778"/>
        <dbReference type="ChEBI" id="CHEBI:232372"/>
        <dbReference type="EC" id="2.8.1.12"/>
    </reaction>
</comment>
<comment type="similarity">
    <text evidence="2">Belongs to the MoaE family.</text>
</comment>
<dbReference type="RefSeq" id="WP_189582397.1">
    <property type="nucleotide sequence ID" value="NZ_BMYV01000001.1"/>
</dbReference>
<evidence type="ECO:0000256" key="9">
    <source>
        <dbReference type="ARBA" id="ARBA00030407"/>
    </source>
</evidence>
<dbReference type="PANTHER" id="PTHR23404">
    <property type="entry name" value="MOLYBDOPTERIN SYNTHASE RELATED"/>
    <property type="match status" value="1"/>
</dbReference>
<keyword evidence="14" id="KW-1185">Reference proteome</keyword>
<dbReference type="EC" id="2.8.1.12" evidence="3"/>
<proteinExistence type="inferred from homology"/>
<evidence type="ECO:0000256" key="12">
    <source>
        <dbReference type="ARBA" id="ARBA00049878"/>
    </source>
</evidence>
<evidence type="ECO:0000256" key="8">
    <source>
        <dbReference type="ARBA" id="ARBA00029745"/>
    </source>
</evidence>